<sequence length="162" mass="18714">MGQDSIPRTIYYPRFREGTKDISLYTGFVMSGEEKVSTRGFEVGLSKDYLVPPLLISYGYYGASEFLFNRDGFLMGPKAGCYASFFIAYIGNELVLYNDFKKSSLHYAPYFGIGVPGGRISIAYHLPFYNKDFRYKRNFTINIAVNIFNISKKKFYWHNLNK</sequence>
<dbReference type="AlphaFoldDB" id="A0A840CIS8"/>
<protein>
    <recommendedName>
        <fullName evidence="3">Outer membrane protein beta-barrel domain-containing protein</fullName>
    </recommendedName>
</protein>
<evidence type="ECO:0000313" key="2">
    <source>
        <dbReference type="Proteomes" id="UP000555103"/>
    </source>
</evidence>
<accession>A0A840CIS8</accession>
<comment type="caution">
    <text evidence="1">The sequence shown here is derived from an EMBL/GenBank/DDBJ whole genome shotgun (WGS) entry which is preliminary data.</text>
</comment>
<proteinExistence type="predicted"/>
<keyword evidence="2" id="KW-1185">Reference proteome</keyword>
<name>A0A840CIS8_9BACT</name>
<evidence type="ECO:0008006" key="3">
    <source>
        <dbReference type="Google" id="ProtNLM"/>
    </source>
</evidence>
<dbReference type="EMBL" id="JACIEP010000003">
    <property type="protein sequence ID" value="MBB4035091.1"/>
    <property type="molecule type" value="Genomic_DNA"/>
</dbReference>
<evidence type="ECO:0000313" key="1">
    <source>
        <dbReference type="EMBL" id="MBB4035091.1"/>
    </source>
</evidence>
<dbReference type="RefSeq" id="WP_183306041.1">
    <property type="nucleotide sequence ID" value="NZ_JACIEP010000003.1"/>
</dbReference>
<organism evidence="1 2">
    <name type="scientific">Dysgonomonas hofstadii</name>
    <dbReference type="NCBI Taxonomy" id="637886"/>
    <lineage>
        <taxon>Bacteria</taxon>
        <taxon>Pseudomonadati</taxon>
        <taxon>Bacteroidota</taxon>
        <taxon>Bacteroidia</taxon>
        <taxon>Bacteroidales</taxon>
        <taxon>Dysgonomonadaceae</taxon>
        <taxon>Dysgonomonas</taxon>
    </lineage>
</organism>
<gene>
    <name evidence="1" type="ORF">GGR21_000980</name>
</gene>
<reference evidence="1 2" key="1">
    <citation type="submission" date="2020-08" db="EMBL/GenBank/DDBJ databases">
        <title>Genomic Encyclopedia of Type Strains, Phase IV (KMG-IV): sequencing the most valuable type-strain genomes for metagenomic binning, comparative biology and taxonomic classification.</title>
        <authorList>
            <person name="Goeker M."/>
        </authorList>
    </citation>
    <scope>NUCLEOTIDE SEQUENCE [LARGE SCALE GENOMIC DNA]</scope>
    <source>
        <strain evidence="1 2">DSM 104969</strain>
    </source>
</reference>
<dbReference type="Proteomes" id="UP000555103">
    <property type="component" value="Unassembled WGS sequence"/>
</dbReference>